<evidence type="ECO:0000256" key="2">
    <source>
        <dbReference type="ARBA" id="ARBA00022475"/>
    </source>
</evidence>
<dbReference type="Proteomes" id="UP001499990">
    <property type="component" value="Unassembled WGS sequence"/>
</dbReference>
<feature type="transmembrane region" description="Helical" evidence="8">
    <location>
        <begin position="44"/>
        <end position="61"/>
    </location>
</feature>
<sequence>MKGIRTDTTPAARSEVVRRAVRVTTAACTGFYTCRYGLHEPVMAVYALFGAISLGILSPIPGSGRQRAAVVLKALPVGWLLAGLGTALAVRTWAAVAGMLTVGFVLAFAAVAGPRPAGAAPGLQLFYILPCFPPYAPEALGDRLAGLSVGVVLLAACERFLLPAAGATPYRRVLADAVALAGRAASGLAAPHPAVPSASADRLRTVGEQLRPSRLPPAERPTAPGRKDRALAQAGSAARRLLYQLEHMGHPPTASEQDVPSSVLLGRVAGVCDETAAALRSGVPPPDSSPETSMRAFQQQRIRQVTGPEARMLRPETLWRQAAVLAAAESARILEAAVRVGIDGRRTRPIPPRELFWYTDVPVPVLWWRRLQGNLTLRSVHFQNAVRTALALGTARLVAGALGLSHGFWVLLAVLTLVRTTAVQTWSSVRAALFGTLAGTVTAGGLLYAAGQHTDAYAALLAPAMLAAFTLGPLLGVAWTQGLFTLVVSAAFAQLAPVTWQLAQVRMVDVVTGSVIGLLCGLLAWPAGARREVQRVMGELLHSLGPVITGTVSFMVTGPPGAPPPSAVPALRFLRLAEAAHAQYLNEPRGPRRPRPDWQAVLATTSHTLVGSQRLPRYDRPGAAGAPDTAAWARSAARQLALAAGRLGDQCAGGRPPPQPPPLPAPPAATATRDPTLPVRIDLEHWLTTLATDLEHIAATVPRGTGREAPDASWE</sequence>
<feature type="region of interest" description="Disordered" evidence="7">
    <location>
        <begin position="648"/>
        <end position="673"/>
    </location>
</feature>
<accession>A0ABP6SL20</accession>
<evidence type="ECO:0000256" key="8">
    <source>
        <dbReference type="SAM" id="Phobius"/>
    </source>
</evidence>
<proteinExistence type="inferred from homology"/>
<comment type="subcellular location">
    <subcellularLocation>
        <location evidence="1">Cell membrane</location>
        <topology evidence="1">Multi-pass membrane protein</topology>
    </subcellularLocation>
</comment>
<evidence type="ECO:0000256" key="6">
    <source>
        <dbReference type="ARBA" id="ARBA00043993"/>
    </source>
</evidence>
<keyword evidence="4 8" id="KW-1133">Transmembrane helix</keyword>
<organism evidence="10 11">
    <name type="scientific">Streptomyces sannanensis</name>
    <dbReference type="NCBI Taxonomy" id="285536"/>
    <lineage>
        <taxon>Bacteria</taxon>
        <taxon>Bacillati</taxon>
        <taxon>Actinomycetota</taxon>
        <taxon>Actinomycetes</taxon>
        <taxon>Kitasatosporales</taxon>
        <taxon>Streptomycetaceae</taxon>
        <taxon>Streptomyces</taxon>
    </lineage>
</organism>
<evidence type="ECO:0000256" key="4">
    <source>
        <dbReference type="ARBA" id="ARBA00022989"/>
    </source>
</evidence>
<evidence type="ECO:0000256" key="3">
    <source>
        <dbReference type="ARBA" id="ARBA00022692"/>
    </source>
</evidence>
<feature type="domain" description="Integral membrane bound transporter" evidence="9">
    <location>
        <begin position="397"/>
        <end position="520"/>
    </location>
</feature>
<evidence type="ECO:0000256" key="7">
    <source>
        <dbReference type="SAM" id="MobiDB-lite"/>
    </source>
</evidence>
<feature type="transmembrane region" description="Helical" evidence="8">
    <location>
        <begin position="68"/>
        <end position="87"/>
    </location>
</feature>
<feature type="transmembrane region" description="Helical" evidence="8">
    <location>
        <begin position="93"/>
        <end position="113"/>
    </location>
</feature>
<evidence type="ECO:0000313" key="11">
    <source>
        <dbReference type="Proteomes" id="UP001499990"/>
    </source>
</evidence>
<keyword evidence="5 8" id="KW-0472">Membrane</keyword>
<feature type="region of interest" description="Disordered" evidence="7">
    <location>
        <begin position="208"/>
        <end position="231"/>
    </location>
</feature>
<name>A0ABP6SL20_9ACTN</name>
<feature type="transmembrane region" description="Helical" evidence="8">
    <location>
        <begin position="397"/>
        <end position="418"/>
    </location>
</feature>
<evidence type="ECO:0000256" key="5">
    <source>
        <dbReference type="ARBA" id="ARBA00023136"/>
    </source>
</evidence>
<comment type="caution">
    <text evidence="10">The sequence shown here is derived from an EMBL/GenBank/DDBJ whole genome shotgun (WGS) entry which is preliminary data.</text>
</comment>
<feature type="compositionally biased region" description="Pro residues" evidence="7">
    <location>
        <begin position="655"/>
        <end position="667"/>
    </location>
</feature>
<dbReference type="Pfam" id="PF13515">
    <property type="entry name" value="FUSC_2"/>
    <property type="match status" value="1"/>
</dbReference>
<feature type="transmembrane region" description="Helical" evidence="8">
    <location>
        <begin position="510"/>
        <end position="528"/>
    </location>
</feature>
<dbReference type="PANTHER" id="PTHR30509:SF9">
    <property type="entry name" value="MULTIDRUG RESISTANCE PROTEIN MDTO"/>
    <property type="match status" value="1"/>
</dbReference>
<evidence type="ECO:0000256" key="1">
    <source>
        <dbReference type="ARBA" id="ARBA00004651"/>
    </source>
</evidence>
<dbReference type="EMBL" id="BAAAYL010000001">
    <property type="protein sequence ID" value="GAA3379081.1"/>
    <property type="molecule type" value="Genomic_DNA"/>
</dbReference>
<keyword evidence="11" id="KW-1185">Reference proteome</keyword>
<comment type="similarity">
    <text evidence="6">Belongs to the YccS/YhfK family.</text>
</comment>
<keyword evidence="3 8" id="KW-0812">Transmembrane</keyword>
<keyword evidence="2" id="KW-1003">Cell membrane</keyword>
<feature type="transmembrane region" description="Helical" evidence="8">
    <location>
        <begin position="457"/>
        <end position="477"/>
    </location>
</feature>
<protein>
    <submittedName>
        <fullName evidence="10">FUSC family protein</fullName>
    </submittedName>
</protein>
<feature type="transmembrane region" description="Helical" evidence="8">
    <location>
        <begin position="430"/>
        <end position="450"/>
    </location>
</feature>
<evidence type="ECO:0000259" key="9">
    <source>
        <dbReference type="Pfam" id="PF13515"/>
    </source>
</evidence>
<gene>
    <name evidence="10" type="ORF">GCM10020367_61200</name>
</gene>
<dbReference type="PANTHER" id="PTHR30509">
    <property type="entry name" value="P-HYDROXYBENZOIC ACID EFFLUX PUMP SUBUNIT-RELATED"/>
    <property type="match status" value="1"/>
</dbReference>
<feature type="transmembrane region" description="Helical" evidence="8">
    <location>
        <begin position="483"/>
        <end position="503"/>
    </location>
</feature>
<dbReference type="InterPro" id="IPR049453">
    <property type="entry name" value="Memb_transporter_dom"/>
</dbReference>
<evidence type="ECO:0000313" key="10">
    <source>
        <dbReference type="EMBL" id="GAA3379081.1"/>
    </source>
</evidence>
<reference evidence="11" key="1">
    <citation type="journal article" date="2019" name="Int. J. Syst. Evol. Microbiol.">
        <title>The Global Catalogue of Microorganisms (GCM) 10K type strain sequencing project: providing services to taxonomists for standard genome sequencing and annotation.</title>
        <authorList>
            <consortium name="The Broad Institute Genomics Platform"/>
            <consortium name="The Broad Institute Genome Sequencing Center for Infectious Disease"/>
            <person name="Wu L."/>
            <person name="Ma J."/>
        </authorList>
    </citation>
    <scope>NUCLEOTIDE SEQUENCE [LARGE SCALE GENOMIC DNA]</scope>
    <source>
        <strain evidence="11">JCM 9651</strain>
    </source>
</reference>